<reference evidence="5 6" key="1">
    <citation type="journal article" date="2018" name="PLoS Genet.">
        <title>Population sequencing reveals clonal diversity and ancestral inbreeding in the grapevine cultivar Chardonnay.</title>
        <authorList>
            <person name="Roach M.J."/>
            <person name="Johnson D.L."/>
            <person name="Bohlmann J."/>
            <person name="van Vuuren H.J."/>
            <person name="Jones S.J."/>
            <person name="Pretorius I.S."/>
            <person name="Schmidt S.A."/>
            <person name="Borneman A.R."/>
        </authorList>
    </citation>
    <scope>NUCLEOTIDE SEQUENCE [LARGE SCALE GENOMIC DNA]</scope>
    <source>
        <strain evidence="6">cv. Chardonnay</strain>
        <tissue evidence="5">Leaf</tissue>
    </source>
</reference>
<feature type="domain" description="Ubiquitin-like protease family profile" evidence="4">
    <location>
        <begin position="341"/>
        <end position="444"/>
    </location>
</feature>
<evidence type="ECO:0000256" key="3">
    <source>
        <dbReference type="ARBA" id="ARBA00022801"/>
    </source>
</evidence>
<comment type="caution">
    <text evidence="5">The sequence shown here is derived from an EMBL/GenBank/DDBJ whole genome shotgun (WGS) entry which is preliminary data.</text>
</comment>
<keyword evidence="3" id="KW-0378">Hydrolase</keyword>
<keyword evidence="2" id="KW-0645">Protease</keyword>
<comment type="similarity">
    <text evidence="1">Belongs to the peptidase C48 family.</text>
</comment>
<dbReference type="SUPFAM" id="SSF54001">
    <property type="entry name" value="Cysteine proteinases"/>
    <property type="match status" value="1"/>
</dbReference>
<protein>
    <recommendedName>
        <fullName evidence="4">Ubiquitin-like protease family profile domain-containing protein</fullName>
    </recommendedName>
</protein>
<dbReference type="Pfam" id="PF02902">
    <property type="entry name" value="Peptidase_C48"/>
    <property type="match status" value="1"/>
</dbReference>
<evidence type="ECO:0000256" key="2">
    <source>
        <dbReference type="ARBA" id="ARBA00022670"/>
    </source>
</evidence>
<organism evidence="5 6">
    <name type="scientific">Vitis vinifera</name>
    <name type="common">Grape</name>
    <dbReference type="NCBI Taxonomy" id="29760"/>
    <lineage>
        <taxon>Eukaryota</taxon>
        <taxon>Viridiplantae</taxon>
        <taxon>Streptophyta</taxon>
        <taxon>Embryophyta</taxon>
        <taxon>Tracheophyta</taxon>
        <taxon>Spermatophyta</taxon>
        <taxon>Magnoliopsida</taxon>
        <taxon>eudicotyledons</taxon>
        <taxon>Gunneridae</taxon>
        <taxon>Pentapetalae</taxon>
        <taxon>rosids</taxon>
        <taxon>Vitales</taxon>
        <taxon>Vitaceae</taxon>
        <taxon>Viteae</taxon>
        <taxon>Vitis</taxon>
    </lineage>
</organism>
<proteinExistence type="inferred from homology"/>
<dbReference type="GO" id="GO:0008234">
    <property type="term" value="F:cysteine-type peptidase activity"/>
    <property type="evidence" value="ECO:0007669"/>
    <property type="project" value="InterPro"/>
</dbReference>
<dbReference type="EMBL" id="QGNW01001918">
    <property type="protein sequence ID" value="RVW28082.1"/>
    <property type="molecule type" value="Genomic_DNA"/>
</dbReference>
<dbReference type="InterPro" id="IPR003653">
    <property type="entry name" value="Peptidase_C48_C"/>
</dbReference>
<dbReference type="InterPro" id="IPR038765">
    <property type="entry name" value="Papain-like_cys_pep_sf"/>
</dbReference>
<dbReference type="AlphaFoldDB" id="A0A438CY15"/>
<evidence type="ECO:0000313" key="5">
    <source>
        <dbReference type="EMBL" id="RVW28082.1"/>
    </source>
</evidence>
<dbReference type="Proteomes" id="UP000288805">
    <property type="component" value="Unassembled WGS sequence"/>
</dbReference>
<evidence type="ECO:0000256" key="1">
    <source>
        <dbReference type="ARBA" id="ARBA00005234"/>
    </source>
</evidence>
<accession>A0A438CY15</accession>
<name>A0A438CY15_VITVI</name>
<evidence type="ECO:0000313" key="6">
    <source>
        <dbReference type="Proteomes" id="UP000288805"/>
    </source>
</evidence>
<sequence>MIVITRWEYSQQKLGFQTLSMFNGSSKVLALAVPLDFVSVRSIKRAEGRILQVTFTSSKHPFGTIRACEEKLLNLPVGEEFRRAFIFYACAILLAPTSRLNGCRNLWHTIHEDGFRNDVNWAQFVLDQLVEELGDINSLTPLGYMAAFYFYSPSPHYSAPALAWIDDLIKRRLVAEIKEFGAFGHVEVDFASQRSPIVERTMEAQTNVDHDTNVDAENSDQLRIMCGLMHKLGARRHSGVNSDAGGHFGNAPANTRTADDHAFPGDEDMASHAANHVIDTPDRVVAPEFELQPSVPINAVSDGEKQLEGNVVPTNRNVQRRRVRRMAPNLLSPYISQPQTKQSAIRMDLKQATTLVFLLVLIKNHWTLYVYDLSNKRIQLLDSRPGMKKTTLSGIQQNLAKVVLWLAAHKKEVSPYDLRTFNFLTPDVPLQPNEHDCGSFCNEIHGVVVNGRVLQINRCGKRLDVRNYSLWLYHLVDLADSERVDKFESLEID</sequence>
<evidence type="ECO:0000259" key="4">
    <source>
        <dbReference type="Pfam" id="PF02902"/>
    </source>
</evidence>
<gene>
    <name evidence="5" type="ORF">CK203_105336</name>
</gene>
<dbReference type="Gene3D" id="3.40.395.10">
    <property type="entry name" value="Adenoviral Proteinase, Chain A"/>
    <property type="match status" value="1"/>
</dbReference>
<dbReference type="GO" id="GO:0006508">
    <property type="term" value="P:proteolysis"/>
    <property type="evidence" value="ECO:0007669"/>
    <property type="project" value="UniProtKB-KW"/>
</dbReference>